<dbReference type="EMBL" id="JAIXMP010000005">
    <property type="protein sequence ID" value="KAI9272897.1"/>
    <property type="molecule type" value="Genomic_DNA"/>
</dbReference>
<evidence type="ECO:0000259" key="1">
    <source>
        <dbReference type="Pfam" id="PF23341"/>
    </source>
</evidence>
<dbReference type="AlphaFoldDB" id="A0AAD5PI35"/>
<reference evidence="2" key="2">
    <citation type="submission" date="2023-02" db="EMBL/GenBank/DDBJ databases">
        <authorList>
            <consortium name="DOE Joint Genome Institute"/>
            <person name="Mondo S.J."/>
            <person name="Chang Y."/>
            <person name="Wang Y."/>
            <person name="Ahrendt S."/>
            <person name="Andreopoulos W."/>
            <person name="Barry K."/>
            <person name="Beard J."/>
            <person name="Benny G.L."/>
            <person name="Blankenship S."/>
            <person name="Bonito G."/>
            <person name="Cuomo C."/>
            <person name="Desiro A."/>
            <person name="Gervers K.A."/>
            <person name="Hundley H."/>
            <person name="Kuo A."/>
            <person name="LaButti K."/>
            <person name="Lang B.F."/>
            <person name="Lipzen A."/>
            <person name="O'Donnell K."/>
            <person name="Pangilinan J."/>
            <person name="Reynolds N."/>
            <person name="Sandor L."/>
            <person name="Smith M.W."/>
            <person name="Tsang A."/>
            <person name="Grigoriev I.V."/>
            <person name="Stajich J.E."/>
            <person name="Spatafora J.W."/>
        </authorList>
    </citation>
    <scope>NUCLEOTIDE SEQUENCE</scope>
    <source>
        <strain evidence="2">RSA 2281</strain>
    </source>
</reference>
<evidence type="ECO:0000313" key="3">
    <source>
        <dbReference type="Proteomes" id="UP001209540"/>
    </source>
</evidence>
<dbReference type="Proteomes" id="UP001209540">
    <property type="component" value="Unassembled WGS sequence"/>
</dbReference>
<accession>A0AAD5PI35</accession>
<organism evidence="2 3">
    <name type="scientific">Phascolomyces articulosus</name>
    <dbReference type="NCBI Taxonomy" id="60185"/>
    <lineage>
        <taxon>Eukaryota</taxon>
        <taxon>Fungi</taxon>
        <taxon>Fungi incertae sedis</taxon>
        <taxon>Mucoromycota</taxon>
        <taxon>Mucoromycotina</taxon>
        <taxon>Mucoromycetes</taxon>
        <taxon>Mucorales</taxon>
        <taxon>Lichtheimiaceae</taxon>
        <taxon>Phascolomyces</taxon>
    </lineage>
</organism>
<proteinExistence type="predicted"/>
<protein>
    <recommendedName>
        <fullName evidence="1">PEP5/VPS11 N-terminal domain-containing protein</fullName>
    </recommendedName>
</protein>
<name>A0AAD5PI35_9FUNG</name>
<reference evidence="2" key="1">
    <citation type="journal article" date="2022" name="IScience">
        <title>Evolution of zygomycete secretomes and the origins of terrestrial fungal ecologies.</title>
        <authorList>
            <person name="Chang Y."/>
            <person name="Wang Y."/>
            <person name="Mondo S."/>
            <person name="Ahrendt S."/>
            <person name="Andreopoulos W."/>
            <person name="Barry K."/>
            <person name="Beard J."/>
            <person name="Benny G.L."/>
            <person name="Blankenship S."/>
            <person name="Bonito G."/>
            <person name="Cuomo C."/>
            <person name="Desiro A."/>
            <person name="Gervers K.A."/>
            <person name="Hundley H."/>
            <person name="Kuo A."/>
            <person name="LaButti K."/>
            <person name="Lang B.F."/>
            <person name="Lipzen A."/>
            <person name="O'Donnell K."/>
            <person name="Pangilinan J."/>
            <person name="Reynolds N."/>
            <person name="Sandor L."/>
            <person name="Smith M.E."/>
            <person name="Tsang A."/>
            <person name="Grigoriev I.V."/>
            <person name="Stajich J.E."/>
            <person name="Spatafora J.W."/>
        </authorList>
    </citation>
    <scope>NUCLEOTIDE SEQUENCE</scope>
    <source>
        <strain evidence="2">RSA 2281</strain>
    </source>
</reference>
<evidence type="ECO:0000313" key="2">
    <source>
        <dbReference type="EMBL" id="KAI9272897.1"/>
    </source>
</evidence>
<sequence length="77" mass="8664">MSIAQWRQFNFFDKQQAVDPNDKSRAPAVFQKSDISVITSGRGQIALADIPKVRFILVIVTSKLILLSRMMEAVLLT</sequence>
<comment type="caution">
    <text evidence="2">The sequence shown here is derived from an EMBL/GenBank/DDBJ whole genome shotgun (WGS) entry which is preliminary data.</text>
</comment>
<feature type="domain" description="PEP5/VPS11 N-terminal" evidence="1">
    <location>
        <begin position="6"/>
        <end position="50"/>
    </location>
</feature>
<gene>
    <name evidence="2" type="ORF">BDA99DRAFT_278736</name>
</gene>
<keyword evidence="3" id="KW-1185">Reference proteome</keyword>
<dbReference type="InterPro" id="IPR057307">
    <property type="entry name" value="PEP5_VPS11_N"/>
</dbReference>
<dbReference type="Pfam" id="PF23341">
    <property type="entry name" value="PEP5_VPS11_N"/>
    <property type="match status" value="1"/>
</dbReference>